<dbReference type="Proteomes" id="UP000232722">
    <property type="component" value="Unassembled WGS sequence"/>
</dbReference>
<dbReference type="AlphaFoldDB" id="A0A2N0P5U6"/>
<dbReference type="InterPro" id="IPR052980">
    <property type="entry name" value="Crinkler_effector"/>
</dbReference>
<name>A0A2N0P5U6_9GLOM</name>
<dbReference type="PANTHER" id="PTHR33129:SF1">
    <property type="entry name" value="ATP-BINDING PROTEIN"/>
    <property type="match status" value="1"/>
</dbReference>
<dbReference type="VEuPathDB" id="FungiDB:RhiirFUN_001852"/>
<sequence>MDHDKENQLSLNYQPLLQSKDAWNSVSQQTIFNCWKYTGILSQNEMDNEIEDHDDQTNFFILIIDDYLKGNEGLTDNDIIFMVKSNNSELKIDPNEGPLKVISTKGVLGHLDDLISFFKYLPDVIDSNELNMLQKLRHWKVNIPEIEINKWEINADTDITQKFGAIELDDFDTIEEHFGTNFTAKYIHIIIQMPMAPSATTKATVETLSIPMKRQAEPQDYDSNHKPVNPHEREFWNELHKAQIVLKFPDNADKNRYTSEQLSKYMKVEENEIVLNDNVMLNSQNKLIFCDGSPVMESEVVKIDFVKFLRFHKSPNGIVNDIDSQDILIKKSYLQMIEKIELDRADGTNGCVIIGSPGIGKTHFSLYLAFYITRRYNSDDIIYEQKLREKSRLLYIQPNYGAVSMIVHPEFEFPVRDFFYIVDSAIPAPWNAKYTFLITPPKCDLWHNFEKNHPRKYYIPIWSEEEILDVWNLKHKDKISEIRVKKLIKKWGCIPQRIFYLLSSHSITT</sequence>
<reference evidence="1 2" key="2">
    <citation type="submission" date="2017-09" db="EMBL/GenBank/DDBJ databases">
        <title>Extensive intraspecific genome diversity in a model arbuscular mycorrhizal fungus.</title>
        <authorList>
            <person name="Chen E.C."/>
            <person name="Morin E."/>
            <person name="Beaudet D."/>
            <person name="Noel J."/>
            <person name="Ndikumana S."/>
            <person name="Charron P."/>
            <person name="St-Onge C."/>
            <person name="Giorgi J."/>
            <person name="Grigoriev I.V."/>
            <person name="Roux C."/>
            <person name="Martin F.M."/>
            <person name="Corradi N."/>
        </authorList>
    </citation>
    <scope>NUCLEOTIDE SEQUENCE [LARGE SCALE GENOMIC DNA]</scope>
    <source>
        <strain evidence="1 2">A5</strain>
    </source>
</reference>
<gene>
    <name evidence="1" type="ORF">RhiirA5_425604</name>
</gene>
<dbReference type="VEuPathDB" id="FungiDB:RhiirA1_466031"/>
<evidence type="ECO:0008006" key="3">
    <source>
        <dbReference type="Google" id="ProtNLM"/>
    </source>
</evidence>
<reference evidence="1 2" key="1">
    <citation type="submission" date="2016-04" db="EMBL/GenBank/DDBJ databases">
        <title>Genome analyses suggest a sexual origin of heterokaryosis in a supposedly ancient asexual fungus.</title>
        <authorList>
            <person name="Ropars J."/>
            <person name="Sedzielewska K."/>
            <person name="Noel J."/>
            <person name="Charron P."/>
            <person name="Farinelli L."/>
            <person name="Marton T."/>
            <person name="Kruger M."/>
            <person name="Pelin A."/>
            <person name="Brachmann A."/>
            <person name="Corradi N."/>
        </authorList>
    </citation>
    <scope>NUCLEOTIDE SEQUENCE [LARGE SCALE GENOMIC DNA]</scope>
    <source>
        <strain evidence="1 2">A5</strain>
    </source>
</reference>
<dbReference type="EMBL" id="LLXJ01001437">
    <property type="protein sequence ID" value="PKC02188.1"/>
    <property type="molecule type" value="Genomic_DNA"/>
</dbReference>
<accession>A0A2N0P5U6</accession>
<protein>
    <recommendedName>
        <fullName evidence="3">Crinkler family protein</fullName>
    </recommendedName>
</protein>
<dbReference type="VEuPathDB" id="FungiDB:FUN_025409"/>
<proteinExistence type="predicted"/>
<evidence type="ECO:0000313" key="2">
    <source>
        <dbReference type="Proteomes" id="UP000232722"/>
    </source>
</evidence>
<dbReference type="VEuPathDB" id="FungiDB:RhiirA1_465890"/>
<comment type="caution">
    <text evidence="1">The sequence shown here is derived from an EMBL/GenBank/DDBJ whole genome shotgun (WGS) entry which is preliminary data.</text>
</comment>
<dbReference type="PANTHER" id="PTHR33129">
    <property type="entry name" value="PROTEIN KINASE DOMAIN-CONTAINING PROTEIN-RELATED"/>
    <property type="match status" value="1"/>
</dbReference>
<evidence type="ECO:0000313" key="1">
    <source>
        <dbReference type="EMBL" id="PKC02188.1"/>
    </source>
</evidence>
<organism evidence="1 2">
    <name type="scientific">Rhizophagus irregularis</name>
    <dbReference type="NCBI Taxonomy" id="588596"/>
    <lineage>
        <taxon>Eukaryota</taxon>
        <taxon>Fungi</taxon>
        <taxon>Fungi incertae sedis</taxon>
        <taxon>Mucoromycota</taxon>
        <taxon>Glomeromycotina</taxon>
        <taxon>Glomeromycetes</taxon>
        <taxon>Glomerales</taxon>
        <taxon>Glomeraceae</taxon>
        <taxon>Rhizophagus</taxon>
    </lineage>
</organism>